<dbReference type="EMBL" id="JACHXG010000002">
    <property type="protein sequence ID" value="MBB3087976.1"/>
    <property type="molecule type" value="Genomic_DNA"/>
</dbReference>
<gene>
    <name evidence="2" type="ORF">FHS12_000909</name>
</gene>
<comment type="caution">
    <text evidence="2">The sequence shown here is derived from an EMBL/GenBank/DDBJ whole genome shotgun (WGS) entry which is preliminary data.</text>
</comment>
<dbReference type="AlphaFoldDB" id="A0A7W5A1L7"/>
<sequence>MPTPLAQMLPEIVTLNVPGQPFSYYAKGNQIIDWWDIAKVTSLYPTQATHADESYRLNVTLDERNGSFVYTELRKSSEWKAEFTDDCFKLGGEMGGTPAIASRSHGAPSSAASIAPRPAATTARRDSIQSYTPPRPAGSKTLSSAGSSLMAGPTRSSSASSSHADWRHCADTTSARGPP</sequence>
<name>A0A7W5A1L7_9ACTN</name>
<accession>A0A7W5A1L7</accession>
<reference evidence="2 3" key="1">
    <citation type="submission" date="2020-08" db="EMBL/GenBank/DDBJ databases">
        <title>Genomic Encyclopedia of Type Strains, Phase III (KMG-III): the genomes of soil and plant-associated and newly described type strains.</title>
        <authorList>
            <person name="Whitman W."/>
        </authorList>
    </citation>
    <scope>NUCLEOTIDE SEQUENCE [LARGE SCALE GENOMIC DNA]</scope>
    <source>
        <strain evidence="2 3">CECT 3302</strain>
    </source>
</reference>
<protein>
    <submittedName>
        <fullName evidence="2">Uncharacterized protein</fullName>
    </submittedName>
</protein>
<feature type="region of interest" description="Disordered" evidence="1">
    <location>
        <begin position="99"/>
        <end position="179"/>
    </location>
</feature>
<evidence type="ECO:0000256" key="1">
    <source>
        <dbReference type="SAM" id="MobiDB-lite"/>
    </source>
</evidence>
<feature type="compositionally biased region" description="Low complexity" evidence="1">
    <location>
        <begin position="107"/>
        <end position="122"/>
    </location>
</feature>
<evidence type="ECO:0000313" key="2">
    <source>
        <dbReference type="EMBL" id="MBB3087976.1"/>
    </source>
</evidence>
<dbReference type="Proteomes" id="UP000577707">
    <property type="component" value="Unassembled WGS sequence"/>
</dbReference>
<dbReference type="RefSeq" id="WP_183542674.1">
    <property type="nucleotide sequence ID" value="NZ_BMQT01000004.1"/>
</dbReference>
<proteinExistence type="predicted"/>
<organism evidence="2 3">
    <name type="scientific">Nocardioides albus</name>
    <dbReference type="NCBI Taxonomy" id="1841"/>
    <lineage>
        <taxon>Bacteria</taxon>
        <taxon>Bacillati</taxon>
        <taxon>Actinomycetota</taxon>
        <taxon>Actinomycetes</taxon>
        <taxon>Propionibacteriales</taxon>
        <taxon>Nocardioidaceae</taxon>
        <taxon>Nocardioides</taxon>
    </lineage>
</organism>
<evidence type="ECO:0000313" key="3">
    <source>
        <dbReference type="Proteomes" id="UP000577707"/>
    </source>
</evidence>
<keyword evidence="3" id="KW-1185">Reference proteome</keyword>